<dbReference type="EMBL" id="CP063212">
    <property type="protein sequence ID" value="QOR47907.1"/>
    <property type="molecule type" value="Genomic_DNA"/>
</dbReference>
<dbReference type="AlphaFoldDB" id="A0A7M1R336"/>
<proteinExistence type="predicted"/>
<sequence>MALDEREKQAARRMRLGGLGYKAIAARLAVSRDQIRAYVTRTGIEPTAKADPDGRWCRWCGIKLPQRADGKKPSFCCSEHRRAFWHTHPEAGTRKAFYNFTCAYCGEGFEAYGNAGRKYCCHACYIRHRFGTKGGSR</sequence>
<reference evidence="1 2" key="1">
    <citation type="submission" date="2020-10" db="EMBL/GenBank/DDBJ databases">
        <title>Trueperella pecoris sp. nov. isolated from bovine and porcine specimens.</title>
        <authorList>
            <person name="Schoenecker L."/>
            <person name="Schnydrig P."/>
            <person name="Brodard I."/>
            <person name="Thomann A."/>
            <person name="Hemphill A."/>
            <person name="Rodriguez-Campos S."/>
            <person name="Perreten V."/>
            <person name="Jores J."/>
            <person name="Kittl S."/>
        </authorList>
    </citation>
    <scope>NUCLEOTIDE SEQUENCE [LARGE SCALE GENOMIC DNA]</scope>
    <source>
        <strain evidence="1 2">19OD0592</strain>
    </source>
</reference>
<gene>
    <name evidence="1" type="ORF">INS90_00925</name>
</gene>
<protein>
    <submittedName>
        <fullName evidence="1">RNA polymerase subunit sigma-70</fullName>
    </submittedName>
</protein>
<organism evidence="1 2">
    <name type="scientific">Trueperella pecoris</name>
    <dbReference type="NCBI Taxonomy" id="2733571"/>
    <lineage>
        <taxon>Bacteria</taxon>
        <taxon>Bacillati</taxon>
        <taxon>Actinomycetota</taxon>
        <taxon>Actinomycetes</taxon>
        <taxon>Actinomycetales</taxon>
        <taxon>Actinomycetaceae</taxon>
        <taxon>Trueperella</taxon>
    </lineage>
</organism>
<dbReference type="RefSeq" id="WP_197553688.1">
    <property type="nucleotide sequence ID" value="NZ_CP063212.1"/>
</dbReference>
<dbReference type="Proteomes" id="UP000594961">
    <property type="component" value="Chromosome"/>
</dbReference>
<accession>A0A7M1R336</accession>
<name>A0A7M1R336_9ACTO</name>
<evidence type="ECO:0000313" key="2">
    <source>
        <dbReference type="Proteomes" id="UP000594961"/>
    </source>
</evidence>
<evidence type="ECO:0000313" key="1">
    <source>
        <dbReference type="EMBL" id="QOR47907.1"/>
    </source>
</evidence>